<evidence type="ECO:0000256" key="6">
    <source>
        <dbReference type="ARBA" id="ARBA00022670"/>
    </source>
</evidence>
<dbReference type="Proteomes" id="UP000240830">
    <property type="component" value="Unassembled WGS sequence"/>
</dbReference>
<dbReference type="GO" id="GO:0141164">
    <property type="term" value="P:mitochondrial protein quality control"/>
    <property type="evidence" value="ECO:0007669"/>
    <property type="project" value="EnsemblFungi"/>
</dbReference>
<dbReference type="GO" id="GO:0033619">
    <property type="term" value="P:membrane protein proteolysis"/>
    <property type="evidence" value="ECO:0007669"/>
    <property type="project" value="EnsemblFungi"/>
</dbReference>
<dbReference type="GO" id="GO:0006457">
    <property type="term" value="P:protein folding"/>
    <property type="evidence" value="ECO:0007669"/>
    <property type="project" value="EnsemblFungi"/>
</dbReference>
<keyword evidence="12" id="KW-0482">Metalloprotease</keyword>
<dbReference type="GO" id="GO:0004222">
    <property type="term" value="F:metalloendopeptidase activity"/>
    <property type="evidence" value="ECO:0007669"/>
    <property type="project" value="InterPro"/>
</dbReference>
<evidence type="ECO:0000256" key="11">
    <source>
        <dbReference type="ARBA" id="ARBA00022840"/>
    </source>
</evidence>
<dbReference type="GO" id="GO:0045041">
    <property type="term" value="P:protein import into mitochondrial intermembrane space"/>
    <property type="evidence" value="ECO:0007669"/>
    <property type="project" value="EnsemblFungi"/>
</dbReference>
<keyword evidence="9" id="KW-0378">Hydrolase</keyword>
<dbReference type="InterPro" id="IPR000642">
    <property type="entry name" value="Peptidase_M41"/>
</dbReference>
<dbReference type="GO" id="GO:0004176">
    <property type="term" value="F:ATP-dependent peptidase activity"/>
    <property type="evidence" value="ECO:0007669"/>
    <property type="project" value="EnsemblFungi"/>
</dbReference>
<dbReference type="FunFam" id="3.40.50.300:FF:000175">
    <property type="entry name" value="ATP-dependent zinc metalloprotease FTSH 4"/>
    <property type="match status" value="1"/>
</dbReference>
<evidence type="ECO:0000256" key="3">
    <source>
        <dbReference type="ARBA" id="ARBA00004370"/>
    </source>
</evidence>
<comment type="similarity">
    <text evidence="15">Belongs to the AAA ATPase family.</text>
</comment>
<evidence type="ECO:0000313" key="17">
    <source>
        <dbReference type="EMBL" id="PJF20033.1"/>
    </source>
</evidence>
<dbReference type="Gene3D" id="1.20.58.760">
    <property type="entry name" value="Peptidase M41"/>
    <property type="match status" value="1"/>
</dbReference>
<sequence>MCSIFGSETIAKAAITQKERLCTAQEMRSPFSLIKRTLHTQPRPRQPPVQPLLQRRFFFRFGRDIVRLEELAEAEPASSVRQAALYRELVDSEPEVVIQRFENMRYARDEECASLYLAALYETNQLDRAARLFIASGSKGEAVNGPSSIPFLNFGTKDRPIFVQTTTSSSGWKRVWTVLNVLIVGTIVYSVFTMNDQRLGGISTKVHKFFKKDTVEKTYSFDDVQGCDEAKKELEEIVEFLKNPTKFNKLGAKMPKGVLLVGPPGTGKTLLAKAVAGEANVPFIYASGSQFDEVFVGVGSMRIRQMFDSAKEQAPAIIFIDEIDAIGSKRNPRDPQHSRMSLNQLLTEMDGFAENTGVIVIAATNLPESLDKALLRPGRFDSHVHVPLPDVRGRKQILEMYLKDVNQSLDVDTAVMARATPGFSGAELYKMVNQAKIVASVENGLEVTMHHLEQAKDEMLMGVERRSTIITEEERRVTAYHEGGHAIVAMFSKHAHPIHKATIMPRGGALGMVTQLPEKDELSVSKAQLLARMDVAMGGRVAELMVFGDDNITTGASNDFSQANAIARAMVTQFGMSDKVGTVVIGDDEWDTLSPQTRELIDSEIRRLLDESQSRAKAVISLHRSQLDKLAAALLDYETLTREEIETVVAGKPIKSLKNDPTVLLHPKFDLLF</sequence>
<evidence type="ECO:0000256" key="8">
    <source>
        <dbReference type="ARBA" id="ARBA00022741"/>
    </source>
</evidence>
<evidence type="ECO:0000256" key="2">
    <source>
        <dbReference type="ARBA" id="ARBA00004173"/>
    </source>
</evidence>
<evidence type="ECO:0000256" key="1">
    <source>
        <dbReference type="ARBA" id="ARBA00001947"/>
    </source>
</evidence>
<dbReference type="GO" id="GO:0016887">
    <property type="term" value="F:ATP hydrolysis activity"/>
    <property type="evidence" value="ECO:0007669"/>
    <property type="project" value="InterPro"/>
</dbReference>
<dbReference type="HAMAP" id="MF_01458">
    <property type="entry name" value="FtsH"/>
    <property type="match status" value="1"/>
</dbReference>
<evidence type="ECO:0000256" key="9">
    <source>
        <dbReference type="ARBA" id="ARBA00022801"/>
    </source>
</evidence>
<gene>
    <name evidence="17" type="ORF">PSACC_00156</name>
</gene>
<dbReference type="InterPro" id="IPR003593">
    <property type="entry name" value="AAA+_ATPase"/>
</dbReference>
<keyword evidence="14" id="KW-0472">Membrane</keyword>
<evidence type="ECO:0000256" key="14">
    <source>
        <dbReference type="ARBA" id="ARBA00023136"/>
    </source>
</evidence>
<comment type="similarity">
    <text evidence="5">In the N-terminal section; belongs to the AAA ATPase family.</text>
</comment>
<keyword evidence="11 15" id="KW-0067">ATP-binding</keyword>
<dbReference type="InterPro" id="IPR003959">
    <property type="entry name" value="ATPase_AAA_core"/>
</dbReference>
<comment type="subcellular location">
    <subcellularLocation>
        <location evidence="3">Membrane</location>
    </subcellularLocation>
    <subcellularLocation>
        <location evidence="2">Mitochondrion</location>
    </subcellularLocation>
</comment>
<keyword evidence="10" id="KW-0862">Zinc</keyword>
<dbReference type="Pfam" id="PF00004">
    <property type="entry name" value="AAA"/>
    <property type="match status" value="1"/>
</dbReference>
<dbReference type="EMBL" id="MTSL01000014">
    <property type="protein sequence ID" value="PJF20033.1"/>
    <property type="molecule type" value="Genomic_DNA"/>
</dbReference>
<proteinExistence type="inferred from homology"/>
<dbReference type="NCBIfam" id="TIGR01241">
    <property type="entry name" value="FtsH_fam"/>
    <property type="match status" value="1"/>
</dbReference>
<dbReference type="InterPro" id="IPR003960">
    <property type="entry name" value="ATPase_AAA_CS"/>
</dbReference>
<keyword evidence="8 15" id="KW-0547">Nucleotide-binding</keyword>
<dbReference type="GO" id="GO:0030150">
    <property type="term" value="P:protein import into mitochondrial matrix"/>
    <property type="evidence" value="ECO:0007669"/>
    <property type="project" value="EnsemblFungi"/>
</dbReference>
<reference evidence="17 18" key="1">
    <citation type="submission" date="2016-10" db="EMBL/GenBank/DDBJ databases">
        <title>The genome of Paramicrosporidium saccamoebae is the missing link in understanding Cryptomycota and Microsporidia evolution.</title>
        <authorList>
            <person name="Quandt C.A."/>
            <person name="Beaudet D."/>
            <person name="Corsaro D."/>
            <person name="Michel R."/>
            <person name="Corradi N."/>
            <person name="James T."/>
        </authorList>
    </citation>
    <scope>NUCLEOTIDE SEQUENCE [LARGE SCALE GENOMIC DNA]</scope>
    <source>
        <strain evidence="17 18">KSL3</strain>
    </source>
</reference>
<keyword evidence="18" id="KW-1185">Reference proteome</keyword>
<name>A0A2H9TQK4_9FUNG</name>
<comment type="similarity">
    <text evidence="4">In the C-terminal section; belongs to the peptidase M41 family.</text>
</comment>
<dbReference type="InterPro" id="IPR027417">
    <property type="entry name" value="P-loop_NTPase"/>
</dbReference>
<dbReference type="OrthoDB" id="1413014at2759"/>
<evidence type="ECO:0000256" key="4">
    <source>
        <dbReference type="ARBA" id="ARBA00010044"/>
    </source>
</evidence>
<dbReference type="Pfam" id="PF21232">
    <property type="entry name" value="Yme1-like_N"/>
    <property type="match status" value="1"/>
</dbReference>
<protein>
    <recommendedName>
        <fullName evidence="16">AAA+ ATPase domain-containing protein</fullName>
    </recommendedName>
</protein>
<dbReference type="SUPFAM" id="SSF52540">
    <property type="entry name" value="P-loop containing nucleoside triphosphate hydrolases"/>
    <property type="match status" value="1"/>
</dbReference>
<evidence type="ECO:0000313" key="18">
    <source>
        <dbReference type="Proteomes" id="UP000240830"/>
    </source>
</evidence>
<dbReference type="InterPro" id="IPR005936">
    <property type="entry name" value="FtsH"/>
</dbReference>
<dbReference type="STRING" id="1246581.A0A2H9TQK4"/>
<comment type="caution">
    <text evidence="17">The sequence shown here is derived from an EMBL/GenBank/DDBJ whole genome shotgun (WGS) entry which is preliminary data.</text>
</comment>
<evidence type="ECO:0000256" key="5">
    <source>
        <dbReference type="ARBA" id="ARBA00010550"/>
    </source>
</evidence>
<dbReference type="PANTHER" id="PTHR23076">
    <property type="entry name" value="METALLOPROTEASE M41 FTSH"/>
    <property type="match status" value="1"/>
</dbReference>
<dbReference type="SMART" id="SM00382">
    <property type="entry name" value="AAA"/>
    <property type="match status" value="1"/>
</dbReference>
<dbReference type="GO" id="GO:0005524">
    <property type="term" value="F:ATP binding"/>
    <property type="evidence" value="ECO:0007669"/>
    <property type="project" value="UniProtKB-KW"/>
</dbReference>
<dbReference type="FunFam" id="1.10.8.60:FF:000001">
    <property type="entry name" value="ATP-dependent zinc metalloprotease FtsH"/>
    <property type="match status" value="1"/>
</dbReference>
<dbReference type="GO" id="GO:0031942">
    <property type="term" value="C:i-AAA complex"/>
    <property type="evidence" value="ECO:0007669"/>
    <property type="project" value="EnsemblFungi"/>
</dbReference>
<dbReference type="Pfam" id="PF01434">
    <property type="entry name" value="Peptidase_M41"/>
    <property type="match status" value="1"/>
</dbReference>
<comment type="cofactor">
    <cofactor evidence="1">
        <name>Zn(2+)</name>
        <dbReference type="ChEBI" id="CHEBI:29105"/>
    </cofactor>
</comment>
<dbReference type="FunFam" id="1.20.58.760:FF:000002">
    <property type="entry name" value="ATP-dependent zinc metalloprotease FtsH"/>
    <property type="match status" value="1"/>
</dbReference>
<evidence type="ECO:0000256" key="12">
    <source>
        <dbReference type="ARBA" id="ARBA00023049"/>
    </source>
</evidence>
<accession>A0A2H9TQK4</accession>
<evidence type="ECO:0000259" key="16">
    <source>
        <dbReference type="SMART" id="SM00382"/>
    </source>
</evidence>
<dbReference type="CDD" id="cd19501">
    <property type="entry name" value="RecA-like_FtsH"/>
    <property type="match status" value="1"/>
</dbReference>
<evidence type="ECO:0000256" key="10">
    <source>
        <dbReference type="ARBA" id="ARBA00022833"/>
    </source>
</evidence>
<evidence type="ECO:0000256" key="15">
    <source>
        <dbReference type="RuleBase" id="RU003651"/>
    </source>
</evidence>
<dbReference type="PANTHER" id="PTHR23076:SF97">
    <property type="entry name" value="ATP-DEPENDENT ZINC METALLOPROTEASE YME1L1"/>
    <property type="match status" value="1"/>
</dbReference>
<organism evidence="17 18">
    <name type="scientific">Paramicrosporidium saccamoebae</name>
    <dbReference type="NCBI Taxonomy" id="1246581"/>
    <lineage>
        <taxon>Eukaryota</taxon>
        <taxon>Fungi</taxon>
        <taxon>Fungi incertae sedis</taxon>
        <taxon>Cryptomycota</taxon>
        <taxon>Cryptomycota incertae sedis</taxon>
        <taxon>Paramicrosporidium</taxon>
    </lineage>
</organism>
<dbReference type="Gene3D" id="3.40.50.300">
    <property type="entry name" value="P-loop containing nucleotide triphosphate hydrolases"/>
    <property type="match status" value="1"/>
</dbReference>
<dbReference type="PROSITE" id="PS00674">
    <property type="entry name" value="AAA"/>
    <property type="match status" value="1"/>
</dbReference>
<evidence type="ECO:0000256" key="7">
    <source>
        <dbReference type="ARBA" id="ARBA00022723"/>
    </source>
</evidence>
<evidence type="ECO:0000256" key="13">
    <source>
        <dbReference type="ARBA" id="ARBA00023128"/>
    </source>
</evidence>
<keyword evidence="13" id="KW-0496">Mitochondrion</keyword>
<dbReference type="InterPro" id="IPR037219">
    <property type="entry name" value="Peptidase_M41-like"/>
</dbReference>
<dbReference type="InterPro" id="IPR048438">
    <property type="entry name" value="Yme1-like_N"/>
</dbReference>
<dbReference type="Gene3D" id="1.10.8.60">
    <property type="match status" value="1"/>
</dbReference>
<dbReference type="GO" id="GO:0046872">
    <property type="term" value="F:metal ion binding"/>
    <property type="evidence" value="ECO:0007669"/>
    <property type="project" value="UniProtKB-KW"/>
</dbReference>
<keyword evidence="7" id="KW-0479">Metal-binding</keyword>
<dbReference type="AlphaFoldDB" id="A0A2H9TQK4"/>
<dbReference type="GO" id="GO:0007005">
    <property type="term" value="P:mitochondrion organization"/>
    <property type="evidence" value="ECO:0007669"/>
    <property type="project" value="TreeGrafter"/>
</dbReference>
<feature type="domain" description="AAA+ ATPase" evidence="16">
    <location>
        <begin position="254"/>
        <end position="390"/>
    </location>
</feature>
<keyword evidence="6" id="KW-0645">Protease</keyword>
<dbReference type="SUPFAM" id="SSF140990">
    <property type="entry name" value="FtsH protease domain-like"/>
    <property type="match status" value="1"/>
</dbReference>